<dbReference type="SUPFAM" id="SSF53187">
    <property type="entry name" value="Zn-dependent exopeptidases"/>
    <property type="match status" value="1"/>
</dbReference>
<comment type="caution">
    <text evidence="5">The sequence shown here is derived from an EMBL/GenBank/DDBJ whole genome shotgun (WGS) entry which is preliminary data.</text>
</comment>
<dbReference type="Pfam" id="PF01546">
    <property type="entry name" value="Peptidase_M20"/>
    <property type="match status" value="1"/>
</dbReference>
<keyword evidence="3 5" id="KW-0378">Hydrolase</keyword>
<dbReference type="EMBL" id="SSSM01000004">
    <property type="protein sequence ID" value="THG30997.1"/>
    <property type="molecule type" value="Genomic_DNA"/>
</dbReference>
<dbReference type="Gene3D" id="3.30.70.360">
    <property type="match status" value="1"/>
</dbReference>
<comment type="cofactor">
    <cofactor evidence="1">
        <name>Zn(2+)</name>
        <dbReference type="ChEBI" id="CHEBI:29105"/>
    </cofactor>
</comment>
<dbReference type="InterPro" id="IPR050072">
    <property type="entry name" value="Peptidase_M20A"/>
</dbReference>
<dbReference type="OrthoDB" id="7055905at2"/>
<gene>
    <name evidence="5" type="ORF">E6C64_10350</name>
</gene>
<dbReference type="Gene3D" id="3.40.630.10">
    <property type="entry name" value="Zn peptidases"/>
    <property type="match status" value="1"/>
</dbReference>
<evidence type="ECO:0000313" key="6">
    <source>
        <dbReference type="Proteomes" id="UP000309133"/>
    </source>
</evidence>
<dbReference type="GO" id="GO:0046872">
    <property type="term" value="F:metal ion binding"/>
    <property type="evidence" value="ECO:0007669"/>
    <property type="project" value="UniProtKB-KW"/>
</dbReference>
<dbReference type="AlphaFoldDB" id="A0A4V3WT84"/>
<evidence type="ECO:0000313" key="5">
    <source>
        <dbReference type="EMBL" id="THG30997.1"/>
    </source>
</evidence>
<dbReference type="PROSITE" id="PS00758">
    <property type="entry name" value="ARGE_DAPE_CPG2_1"/>
    <property type="match status" value="1"/>
</dbReference>
<keyword evidence="2" id="KW-0479">Metal-binding</keyword>
<evidence type="ECO:0000256" key="4">
    <source>
        <dbReference type="ARBA" id="ARBA00022833"/>
    </source>
</evidence>
<evidence type="ECO:0000256" key="2">
    <source>
        <dbReference type="ARBA" id="ARBA00022723"/>
    </source>
</evidence>
<name>A0A4V3WT84_9MICO</name>
<evidence type="ECO:0000256" key="3">
    <source>
        <dbReference type="ARBA" id="ARBA00022801"/>
    </source>
</evidence>
<accession>A0A4V3WT84</accession>
<protein>
    <submittedName>
        <fullName evidence="5">M20/M25/M40 family metallo-hydrolase</fullName>
    </submittedName>
</protein>
<dbReference type="PANTHER" id="PTHR43808:SF25">
    <property type="entry name" value="PEPTIDASE M20 DIMERISATION DOMAIN-CONTAINING PROTEIN"/>
    <property type="match status" value="1"/>
</dbReference>
<dbReference type="SUPFAM" id="SSF55031">
    <property type="entry name" value="Bacterial exopeptidase dimerisation domain"/>
    <property type="match status" value="1"/>
</dbReference>
<dbReference type="PANTHER" id="PTHR43808">
    <property type="entry name" value="ACETYLORNITHINE DEACETYLASE"/>
    <property type="match status" value="1"/>
</dbReference>
<dbReference type="InterPro" id="IPR002933">
    <property type="entry name" value="Peptidase_M20"/>
</dbReference>
<evidence type="ECO:0000256" key="1">
    <source>
        <dbReference type="ARBA" id="ARBA00001947"/>
    </source>
</evidence>
<dbReference type="RefSeq" id="WP_136427406.1">
    <property type="nucleotide sequence ID" value="NZ_SSSM01000004.1"/>
</dbReference>
<dbReference type="InterPro" id="IPR001261">
    <property type="entry name" value="ArgE/DapE_CS"/>
</dbReference>
<dbReference type="PROSITE" id="PS00759">
    <property type="entry name" value="ARGE_DAPE_CPG2_2"/>
    <property type="match status" value="1"/>
</dbReference>
<sequence length="397" mass="41307">MSGSRPGSRSDDVLDLTRALVAIDSVSPSLSPGHAGEAGIATFVADRLESAGFTTRLVHAGSDERRPSVVAVRSGSRSGRTVMLNGHLDTVGVDGMDDPFTARIEGDRLVGRGTSDMKGGIAGILLAAEQLVGTDPPGRIAVTLVADEEDGSLGALAVLDALAAEELRADVCIVAEPTWLDLPVAHRGYSVQTARLTGRAGHSSQPELAVDVMPPLGELLVAIARRNRAMAAAPAHPLLGSGSLMATVARAGVAPFTIAANGELTVERRTVSGEPDDIGMRDLQEIVDAIRGDHPQVGWELEPGISRPAWRAQPSGPARELLDLMAIELPKAGAEPPREVGAPYWMESALWQEAGVPTIVCGPAGGGLHAVDEWVDIPQLQRFPIALAAAVGHFLAG</sequence>
<keyword evidence="6" id="KW-1185">Reference proteome</keyword>
<dbReference type="InterPro" id="IPR036264">
    <property type="entry name" value="Bact_exopeptidase_dim_dom"/>
</dbReference>
<organism evidence="5 6">
    <name type="scientific">Naasia lichenicola</name>
    <dbReference type="NCBI Taxonomy" id="2565933"/>
    <lineage>
        <taxon>Bacteria</taxon>
        <taxon>Bacillati</taxon>
        <taxon>Actinomycetota</taxon>
        <taxon>Actinomycetes</taxon>
        <taxon>Micrococcales</taxon>
        <taxon>Microbacteriaceae</taxon>
        <taxon>Naasia</taxon>
    </lineage>
</organism>
<dbReference type="Proteomes" id="UP000309133">
    <property type="component" value="Unassembled WGS sequence"/>
</dbReference>
<reference evidence="5 6" key="1">
    <citation type="submission" date="2019-04" db="EMBL/GenBank/DDBJ databases">
        <authorList>
            <person name="Jiang L."/>
        </authorList>
    </citation>
    <scope>NUCLEOTIDE SEQUENCE [LARGE SCALE GENOMIC DNA]</scope>
    <source>
        <strain evidence="5 6">YIM 131853</strain>
    </source>
</reference>
<proteinExistence type="predicted"/>
<keyword evidence="4" id="KW-0862">Zinc</keyword>
<dbReference type="GO" id="GO:0016787">
    <property type="term" value="F:hydrolase activity"/>
    <property type="evidence" value="ECO:0007669"/>
    <property type="project" value="UniProtKB-KW"/>
</dbReference>